<comment type="caution">
    <text evidence="12">The sequence shown here is derived from an EMBL/GenBank/DDBJ whole genome shotgun (WGS) entry which is preliminary data.</text>
</comment>
<gene>
    <name evidence="12" type="ORF">GDO78_015636</name>
</gene>
<feature type="transmembrane region" description="Helical" evidence="10">
    <location>
        <begin position="22"/>
        <end position="48"/>
    </location>
</feature>
<dbReference type="GO" id="GO:0005886">
    <property type="term" value="C:plasma membrane"/>
    <property type="evidence" value="ECO:0007669"/>
    <property type="project" value="UniProtKB-SubCell"/>
</dbReference>
<dbReference type="OrthoDB" id="9886119at2759"/>
<feature type="transmembrane region" description="Helical" evidence="10">
    <location>
        <begin position="60"/>
        <end position="83"/>
    </location>
</feature>
<keyword evidence="2" id="KW-1003">Cell membrane</keyword>
<keyword evidence="4" id="KW-0552">Olfaction</keyword>
<evidence type="ECO:0000259" key="11">
    <source>
        <dbReference type="PROSITE" id="PS50262"/>
    </source>
</evidence>
<dbReference type="GO" id="GO:0004930">
    <property type="term" value="F:G protein-coupled receptor activity"/>
    <property type="evidence" value="ECO:0007669"/>
    <property type="project" value="UniProtKB-KW"/>
</dbReference>
<name>A0A8J6E8I1_ELECQ</name>
<dbReference type="InterPro" id="IPR000725">
    <property type="entry name" value="Olfact_rcpt"/>
</dbReference>
<feature type="transmembrane region" description="Helical" evidence="10">
    <location>
        <begin position="192"/>
        <end position="213"/>
    </location>
</feature>
<keyword evidence="3 10" id="KW-0812">Transmembrane</keyword>
<reference evidence="12" key="1">
    <citation type="thesis" date="2020" institute="ProQuest LLC" country="789 East Eisenhower Parkway, Ann Arbor, MI, USA">
        <title>Comparative Genomics and Chromosome Evolution.</title>
        <authorList>
            <person name="Mudd A.B."/>
        </authorList>
    </citation>
    <scope>NUCLEOTIDE SEQUENCE</scope>
    <source>
        <strain evidence="12">HN-11 Male</strain>
        <tissue evidence="12">Kidney and liver</tissue>
    </source>
</reference>
<feature type="transmembrane region" description="Helical" evidence="10">
    <location>
        <begin position="98"/>
        <end position="117"/>
    </location>
</feature>
<feature type="transmembrane region" description="Helical" evidence="10">
    <location>
        <begin position="234"/>
        <end position="250"/>
    </location>
</feature>
<dbReference type="Pfam" id="PF13853">
    <property type="entry name" value="7tm_4"/>
    <property type="match status" value="1"/>
</dbReference>
<dbReference type="PANTHER" id="PTHR26452">
    <property type="entry name" value="OLFACTORY RECEPTOR"/>
    <property type="match status" value="1"/>
</dbReference>
<dbReference type="FunFam" id="1.20.1070.10:FF:000015">
    <property type="entry name" value="Olfactory receptor"/>
    <property type="match status" value="1"/>
</dbReference>
<keyword evidence="5 10" id="KW-1133">Transmembrane helix</keyword>
<protein>
    <recommendedName>
        <fullName evidence="11">G-protein coupled receptors family 1 profile domain-containing protein</fullName>
    </recommendedName>
</protein>
<sequence>MDNCTVIEFHILPFSANTNDKLLIVSIFSTIYMMAIFLNSLVIAVICLDVHLHTPMYIFFCNLSTIDICYTSVVVPKLLYILLSGNDLLSFTQCFTQMYFFFMVASAEVMLFFVMGYDRYIAICYPLHYHQILSKRNYTLILVIMWSCASINSSFFIIPLLHLTFDQVVDLHQFFCDAITVFNTSKGASNEFFVVICAECVLFGLCPFFCNLISYIKIFCAVVRIKSREGRRKTFSTCSSHLIVMMIYYSTGVSHFMSSFHHTGALLNQVLSMFYCTVVPMINPFVYSLRSNEIKKGLQRLLKV</sequence>
<comment type="subcellular location">
    <subcellularLocation>
        <location evidence="1">Cell membrane</location>
        <topology evidence="1">Multi-pass membrane protein</topology>
    </subcellularLocation>
</comment>
<proteinExistence type="predicted"/>
<keyword evidence="8" id="KW-0675">Receptor</keyword>
<dbReference type="AlphaFoldDB" id="A0A8J6E8I1"/>
<keyword evidence="7 10" id="KW-0472">Membrane</keyword>
<evidence type="ECO:0000256" key="1">
    <source>
        <dbReference type="ARBA" id="ARBA00004651"/>
    </source>
</evidence>
<dbReference type="EMBL" id="WNTK01016103">
    <property type="protein sequence ID" value="KAG9461828.1"/>
    <property type="molecule type" value="Genomic_DNA"/>
</dbReference>
<dbReference type="PRINTS" id="PR00237">
    <property type="entry name" value="GPCRRHODOPSN"/>
</dbReference>
<dbReference type="PRINTS" id="PR00245">
    <property type="entry name" value="OLFACTORYR"/>
</dbReference>
<evidence type="ECO:0000313" key="12">
    <source>
        <dbReference type="EMBL" id="KAG9461828.1"/>
    </source>
</evidence>
<evidence type="ECO:0000256" key="8">
    <source>
        <dbReference type="ARBA" id="ARBA00023170"/>
    </source>
</evidence>
<evidence type="ECO:0000256" key="3">
    <source>
        <dbReference type="ARBA" id="ARBA00022692"/>
    </source>
</evidence>
<dbReference type="SUPFAM" id="SSF81321">
    <property type="entry name" value="Family A G protein-coupled receptor-like"/>
    <property type="match status" value="1"/>
</dbReference>
<dbReference type="InterPro" id="IPR000276">
    <property type="entry name" value="GPCR_Rhodpsn"/>
</dbReference>
<feature type="domain" description="G-protein coupled receptors family 1 profile" evidence="11">
    <location>
        <begin position="38"/>
        <end position="287"/>
    </location>
</feature>
<feature type="transmembrane region" description="Helical" evidence="10">
    <location>
        <begin position="138"/>
        <end position="161"/>
    </location>
</feature>
<evidence type="ECO:0000256" key="4">
    <source>
        <dbReference type="ARBA" id="ARBA00022725"/>
    </source>
</evidence>
<dbReference type="Gene3D" id="1.20.1070.10">
    <property type="entry name" value="Rhodopsin 7-helix transmembrane proteins"/>
    <property type="match status" value="1"/>
</dbReference>
<keyword evidence="4" id="KW-0716">Sensory transduction</keyword>
<evidence type="ECO:0000256" key="7">
    <source>
        <dbReference type="ARBA" id="ARBA00023136"/>
    </source>
</evidence>
<keyword evidence="13" id="KW-1185">Reference proteome</keyword>
<evidence type="ECO:0000256" key="2">
    <source>
        <dbReference type="ARBA" id="ARBA00022475"/>
    </source>
</evidence>
<keyword evidence="9" id="KW-0807">Transducer</keyword>
<dbReference type="Proteomes" id="UP000770717">
    <property type="component" value="Unassembled WGS sequence"/>
</dbReference>
<accession>A0A8J6E8I1</accession>
<evidence type="ECO:0000256" key="5">
    <source>
        <dbReference type="ARBA" id="ARBA00022989"/>
    </source>
</evidence>
<evidence type="ECO:0000256" key="9">
    <source>
        <dbReference type="ARBA" id="ARBA00023224"/>
    </source>
</evidence>
<feature type="transmembrane region" description="Helical" evidence="10">
    <location>
        <begin position="270"/>
        <end position="289"/>
    </location>
</feature>
<dbReference type="InterPro" id="IPR050516">
    <property type="entry name" value="Olfactory_GPCR"/>
</dbReference>
<dbReference type="PROSITE" id="PS50262">
    <property type="entry name" value="G_PROTEIN_RECEP_F1_2"/>
    <property type="match status" value="1"/>
</dbReference>
<dbReference type="CDD" id="cd13954">
    <property type="entry name" value="7tmA_OR"/>
    <property type="match status" value="1"/>
</dbReference>
<dbReference type="SMART" id="SM01381">
    <property type="entry name" value="7TM_GPCR_Srsx"/>
    <property type="match status" value="1"/>
</dbReference>
<evidence type="ECO:0000313" key="13">
    <source>
        <dbReference type="Proteomes" id="UP000770717"/>
    </source>
</evidence>
<dbReference type="GO" id="GO:0004984">
    <property type="term" value="F:olfactory receptor activity"/>
    <property type="evidence" value="ECO:0007669"/>
    <property type="project" value="InterPro"/>
</dbReference>
<organism evidence="12 13">
    <name type="scientific">Eleutherodactylus coqui</name>
    <name type="common">Puerto Rican coqui</name>
    <dbReference type="NCBI Taxonomy" id="57060"/>
    <lineage>
        <taxon>Eukaryota</taxon>
        <taxon>Metazoa</taxon>
        <taxon>Chordata</taxon>
        <taxon>Craniata</taxon>
        <taxon>Vertebrata</taxon>
        <taxon>Euteleostomi</taxon>
        <taxon>Amphibia</taxon>
        <taxon>Batrachia</taxon>
        <taxon>Anura</taxon>
        <taxon>Neobatrachia</taxon>
        <taxon>Hyloidea</taxon>
        <taxon>Eleutherodactylidae</taxon>
        <taxon>Eleutherodactylinae</taxon>
        <taxon>Eleutherodactylus</taxon>
        <taxon>Eleutherodactylus</taxon>
    </lineage>
</organism>
<keyword evidence="6" id="KW-0297">G-protein coupled receptor</keyword>
<evidence type="ECO:0000256" key="10">
    <source>
        <dbReference type="SAM" id="Phobius"/>
    </source>
</evidence>
<dbReference type="InterPro" id="IPR017452">
    <property type="entry name" value="GPCR_Rhodpsn_7TM"/>
</dbReference>
<evidence type="ECO:0000256" key="6">
    <source>
        <dbReference type="ARBA" id="ARBA00023040"/>
    </source>
</evidence>